<dbReference type="Proteomes" id="UP000008672">
    <property type="component" value="Unassembled WGS sequence"/>
</dbReference>
<dbReference type="HOGENOM" id="CLU_031817_0_1_1"/>
<dbReference type="eggNOG" id="KOG1075">
    <property type="taxonomic scope" value="Eukaryota"/>
</dbReference>
<dbReference type="InterPro" id="IPR052560">
    <property type="entry name" value="RdDP_mobile_element"/>
</dbReference>
<dbReference type="SUPFAM" id="SSF56219">
    <property type="entry name" value="DNase I-like"/>
    <property type="match status" value="1"/>
</dbReference>
<reference evidence="2" key="3">
    <citation type="submission" date="2025-09" db="UniProtKB">
        <authorList>
            <consortium name="Ensembl"/>
        </authorList>
    </citation>
    <scope>IDENTIFICATION</scope>
</reference>
<dbReference type="AlphaFoldDB" id="H2ZRZ0"/>
<dbReference type="Pfam" id="PF14529">
    <property type="entry name" value="Exo_endo_phos_2"/>
    <property type="match status" value="1"/>
</dbReference>
<dbReference type="EMBL" id="AFYH01085164">
    <property type="status" value="NOT_ANNOTATED_CDS"/>
    <property type="molecule type" value="Genomic_DNA"/>
</dbReference>
<dbReference type="PANTHER" id="PTHR36688:SF2">
    <property type="entry name" value="ENDONUCLEASE_EXONUCLEASE_PHOSPHATASE DOMAIN-CONTAINING PROTEIN"/>
    <property type="match status" value="1"/>
</dbReference>
<reference evidence="3" key="1">
    <citation type="submission" date="2011-08" db="EMBL/GenBank/DDBJ databases">
        <title>The draft genome of Latimeria chalumnae.</title>
        <authorList>
            <person name="Di Palma F."/>
            <person name="Alfoldi J."/>
            <person name="Johnson J."/>
            <person name="Berlin A."/>
            <person name="Gnerre S."/>
            <person name="Jaffe D."/>
            <person name="MacCallum I."/>
            <person name="Young S."/>
            <person name="Walker B.J."/>
            <person name="Lander E."/>
            <person name="Lindblad-Toh K."/>
        </authorList>
    </citation>
    <scope>NUCLEOTIDE SEQUENCE [LARGE SCALE GENOMIC DNA]</scope>
    <source>
        <strain evidence="3">Wild caught</strain>
    </source>
</reference>
<evidence type="ECO:0000313" key="3">
    <source>
        <dbReference type="Proteomes" id="UP000008672"/>
    </source>
</evidence>
<keyword evidence="3" id="KW-1185">Reference proteome</keyword>
<accession>H2ZRZ0</accession>
<dbReference type="EMBL" id="AFYH01085163">
    <property type="status" value="NOT_ANNOTATED_CDS"/>
    <property type="molecule type" value="Genomic_DNA"/>
</dbReference>
<protein>
    <recommendedName>
        <fullName evidence="1">Endonuclease/exonuclease/phosphatase domain-containing protein</fullName>
    </recommendedName>
</protein>
<dbReference type="GO" id="GO:0003824">
    <property type="term" value="F:catalytic activity"/>
    <property type="evidence" value="ECO:0007669"/>
    <property type="project" value="InterPro"/>
</dbReference>
<dbReference type="InterPro" id="IPR005135">
    <property type="entry name" value="Endo/exonuclease/phosphatase"/>
</dbReference>
<evidence type="ECO:0000259" key="1">
    <source>
        <dbReference type="Pfam" id="PF14529"/>
    </source>
</evidence>
<proteinExistence type="predicted"/>
<reference evidence="2" key="2">
    <citation type="submission" date="2025-08" db="UniProtKB">
        <authorList>
            <consortium name="Ensembl"/>
        </authorList>
    </citation>
    <scope>IDENTIFICATION</scope>
</reference>
<dbReference type="InParanoid" id="H2ZRZ0"/>
<dbReference type="InterPro" id="IPR036691">
    <property type="entry name" value="Endo/exonu/phosph_ase_sf"/>
</dbReference>
<organism evidence="2 3">
    <name type="scientific">Latimeria chalumnae</name>
    <name type="common">Coelacanth</name>
    <dbReference type="NCBI Taxonomy" id="7897"/>
    <lineage>
        <taxon>Eukaryota</taxon>
        <taxon>Metazoa</taxon>
        <taxon>Chordata</taxon>
        <taxon>Craniata</taxon>
        <taxon>Vertebrata</taxon>
        <taxon>Euteleostomi</taxon>
        <taxon>Coelacanthiformes</taxon>
        <taxon>Coelacanthidae</taxon>
        <taxon>Latimeria</taxon>
    </lineage>
</organism>
<evidence type="ECO:0000313" key="2">
    <source>
        <dbReference type="Ensembl" id="ENSLACP00000000161.1"/>
    </source>
</evidence>
<name>H2ZRZ0_LATCH</name>
<dbReference type="Gene3D" id="3.60.10.10">
    <property type="entry name" value="Endonuclease/exonuclease/phosphatase"/>
    <property type="match status" value="1"/>
</dbReference>
<dbReference type="PANTHER" id="PTHR36688">
    <property type="entry name" value="ENDO/EXONUCLEASE/PHOSPHATASE DOMAIN-CONTAINING PROTEIN"/>
    <property type="match status" value="1"/>
</dbReference>
<dbReference type="GeneTree" id="ENSGT00940000163483"/>
<feature type="domain" description="Endonuclease/exonuclease/phosphatase" evidence="1">
    <location>
        <begin position="23"/>
        <end position="96"/>
    </location>
</feature>
<sequence length="371" mass="42823">VRVSHFRVANVYEPPSQPWPSPSILPKLPHPTIYVGDFSSHLTTWGYRESDQNGVDLLDWASLHDLHLIHDPKQWGTFHSARWKQDYSPDLTWITSIGNHPLQAISSVLKNFPHSQHCLILTIVGVTIPVVSTNKNPRWNYRKANWPSFTQFTYCYITCIPYNISIKEAYMRFTKAIYKVATKSIPRGCYKIYIPCLDEECAELLKQYEESGNPDIATHLLDSLNAPRRTRWEQATAELNMSRSSRKAWALIRKLGVTQKPPAQRHYPVSPNSIATHLINVAKADKDKMFEGEMKKKWRQYKQCIPETEEDFQPFTSDEIEREIKTLKTGKACGLDNISPKFLKNQGKTSRHWLAIFLSRVIQKSPYAPKV</sequence>
<dbReference type="Ensembl" id="ENSLACT00000000163.1">
    <property type="protein sequence ID" value="ENSLACP00000000161.1"/>
    <property type="gene ID" value="ENSLACG00000000144.1"/>
</dbReference>